<feature type="region of interest" description="Disordered" evidence="1">
    <location>
        <begin position="664"/>
        <end position="767"/>
    </location>
</feature>
<feature type="domain" description="WW" evidence="2">
    <location>
        <begin position="149"/>
        <end position="177"/>
    </location>
</feature>
<feature type="compositionally biased region" description="Low complexity" evidence="1">
    <location>
        <begin position="333"/>
        <end position="344"/>
    </location>
</feature>
<dbReference type="VEuPathDB" id="FungiDB:BD410DRAFT_828384"/>
<feature type="region of interest" description="Disordered" evidence="1">
    <location>
        <begin position="1"/>
        <end position="57"/>
    </location>
</feature>
<dbReference type="InterPro" id="IPR000198">
    <property type="entry name" value="RhoGAP_dom"/>
</dbReference>
<feature type="compositionally biased region" description="Low complexity" evidence="1">
    <location>
        <begin position="570"/>
        <end position="589"/>
    </location>
</feature>
<dbReference type="Gene3D" id="1.25.40.530">
    <property type="entry name" value="MyTH4 domain"/>
    <property type="match status" value="1"/>
</dbReference>
<dbReference type="PROSITE" id="PS51016">
    <property type="entry name" value="MYTH4"/>
    <property type="match status" value="1"/>
</dbReference>
<feature type="compositionally biased region" description="Polar residues" evidence="1">
    <location>
        <begin position="74"/>
        <end position="98"/>
    </location>
</feature>
<feature type="region of interest" description="Disordered" evidence="1">
    <location>
        <begin position="74"/>
        <end position="100"/>
    </location>
</feature>
<dbReference type="STRING" id="50990.A0A4Y7Q716"/>
<dbReference type="Gene3D" id="1.10.555.10">
    <property type="entry name" value="Rho GTPase activation protein"/>
    <property type="match status" value="1"/>
</dbReference>
<dbReference type="Pfam" id="PF00784">
    <property type="entry name" value="MyTH4"/>
    <property type="match status" value="1"/>
</dbReference>
<feature type="compositionally biased region" description="Basic and acidic residues" evidence="1">
    <location>
        <begin position="406"/>
        <end position="427"/>
    </location>
</feature>
<dbReference type="AlphaFoldDB" id="A0A4Y7Q716"/>
<dbReference type="InterPro" id="IPR000857">
    <property type="entry name" value="MyTH4_dom"/>
</dbReference>
<feature type="compositionally biased region" description="Low complexity" evidence="1">
    <location>
        <begin position="299"/>
        <end position="313"/>
    </location>
</feature>
<dbReference type="PANTHER" id="PTHR45876">
    <property type="entry name" value="FI04035P"/>
    <property type="match status" value="1"/>
</dbReference>
<evidence type="ECO:0000259" key="4">
    <source>
        <dbReference type="PROSITE" id="PS51016"/>
    </source>
</evidence>
<dbReference type="PANTHER" id="PTHR45876:SF8">
    <property type="entry name" value="FI04035P"/>
    <property type="match status" value="1"/>
</dbReference>
<dbReference type="SUPFAM" id="SSF48350">
    <property type="entry name" value="GTPase activation domain, GAP"/>
    <property type="match status" value="1"/>
</dbReference>
<feature type="domain" description="MyTH4" evidence="4">
    <location>
        <begin position="813"/>
        <end position="998"/>
    </location>
</feature>
<dbReference type="Pfam" id="PF00620">
    <property type="entry name" value="RhoGAP"/>
    <property type="match status" value="1"/>
</dbReference>
<evidence type="ECO:0000259" key="3">
    <source>
        <dbReference type="PROSITE" id="PS50238"/>
    </source>
</evidence>
<accession>A0A4Y7Q716</accession>
<proteinExistence type="predicted"/>
<dbReference type="GO" id="GO:0005856">
    <property type="term" value="C:cytoskeleton"/>
    <property type="evidence" value="ECO:0007669"/>
    <property type="project" value="InterPro"/>
</dbReference>
<feature type="compositionally biased region" description="Low complexity" evidence="1">
    <location>
        <begin position="498"/>
        <end position="521"/>
    </location>
</feature>
<protein>
    <recommendedName>
        <fullName evidence="7">RhoGAP-domain-containing protein</fullName>
    </recommendedName>
</protein>
<dbReference type="PROSITE" id="PS50238">
    <property type="entry name" value="RHOGAP"/>
    <property type="match status" value="1"/>
</dbReference>
<evidence type="ECO:0000313" key="5">
    <source>
        <dbReference type="EMBL" id="TDL22630.1"/>
    </source>
</evidence>
<feature type="compositionally biased region" description="Polar residues" evidence="1">
    <location>
        <begin position="15"/>
        <end position="49"/>
    </location>
</feature>
<feature type="region of interest" description="Disordered" evidence="1">
    <location>
        <begin position="219"/>
        <end position="251"/>
    </location>
</feature>
<dbReference type="GO" id="GO:0007165">
    <property type="term" value="P:signal transduction"/>
    <property type="evidence" value="ECO:0007669"/>
    <property type="project" value="InterPro"/>
</dbReference>
<dbReference type="Proteomes" id="UP000294933">
    <property type="component" value="Unassembled WGS sequence"/>
</dbReference>
<dbReference type="PROSITE" id="PS50020">
    <property type="entry name" value="WW_DOMAIN_2"/>
    <property type="match status" value="1"/>
</dbReference>
<feature type="compositionally biased region" description="Polar residues" evidence="1">
    <location>
        <begin position="444"/>
        <end position="455"/>
    </location>
</feature>
<dbReference type="SMART" id="SM00324">
    <property type="entry name" value="RhoGAP"/>
    <property type="match status" value="1"/>
</dbReference>
<sequence length="1230" mass="134336">MAASMIAAESAIGRSANTSPAHSRPESTTTFGRVGGNHSTISAEQTHNTSSFSGSGEAASASLRDASLSAVGSGSLNSRVSSGNPTQLARVPKSSTTSDDSKWGANFWVTLLEPQTQTPFFACPATGEVSWDPPVGHFVLPPSEDGEWWELCDESRGGIPYYYHTKTNETVWEKPDVGFVIPFGILQNTALGRSVSLKDMNRLSQVLENFAPGADNVERRASVRRQTRDNSTNANNITNHHNSNNVLIPRVTSGDGAEFADAANRQQMVQLQQMQHQQQHYQRPRSATTTGHRPGKAYNTANNNTSTNGNNAGQTIPNGKTVRRAVSGDLHNQHQYQHQHQQAQSYGNRGYAPPGRDSYGYASGHQHHVVLPPIPGSPYATDSSSPPTPSRRSISNPVPGPGSPGAERDSAEGKPDGKGKGKEREDPFGNGQDGGQGGEARMNGNGQQQPVTSTPPRVRNGYGQQQQQQQQQQYVPHRSPVLPQSLDAAAEMLAYHGQQQQQQHLQQQQQQQLQYQQQQQHSPTLKGSGPPPKIAAKPRNLQMSAPAPGSPSQVQRSPVMSGQQFHYPEQQQQQQGPGSPQTQTQTQRSSRQHIEFNLTVDMSRVHPTNTNDAYSPGPVSSTPLKTRSAGALGSPGGRIVGVGMGEGSGADMSWLNMPPAPSAGMSVSMSMPNSPAGRRHNGVGMGSMGTTPSPESPSKPRKSLSGPGANGTGVTTKNISGPMLNMDVSRQMDPVKRSEGRPILVEPRRRVDSYKSDRKSESSSLTGHRVLPDDLASDIQQFVQADFARQYFSTHRTGFIFRRRVPVEQLMMWQKTPLTSPLLVLNKTLQKDAVKIFKVIQRIMGDRERDRPVGVRVPSETHLSSSLAGTSMYNNGSTTSLPSGVVGVLEEERWVLGEGLLHGELRDEIYCQLVKQLTGNPSPESLFRGWQFLCVLLVTFPPSKNFEAYLRTFMQQRTVQTEGRVDVMAKYCLQRLSIIAKKGPRGKPPTIAEIETASDAAFNPSTFGESLDAVFRLQERTYGHLQIPIILPFLADGILALGGTKSEGIFRIPGDGDLVSELKLRIERGYYNLEDIDDPHVPASLLKLWLRELCDPLVPDELYNDCVACSKDPDACVQMIARLPTANRRVVLFVISFLQLFLDDRVQGVTKMTSANLALVMAPNLLRCNSDSMTVVFTNAQYEQTFVHNLLLHLKCNKVDPDYVPKHGLGAVAPADASPRLSKSRNRRPR</sequence>
<dbReference type="FunFam" id="1.10.555.10:FF:000045">
    <property type="entry name" value="RhoGAP domain containing protein"/>
    <property type="match status" value="1"/>
</dbReference>
<dbReference type="GO" id="GO:0005096">
    <property type="term" value="F:GTPase activator activity"/>
    <property type="evidence" value="ECO:0007669"/>
    <property type="project" value="TreeGrafter"/>
</dbReference>
<gene>
    <name evidence="5" type="ORF">BD410DRAFT_828384</name>
</gene>
<evidence type="ECO:0000313" key="6">
    <source>
        <dbReference type="Proteomes" id="UP000294933"/>
    </source>
</evidence>
<feature type="compositionally biased region" description="Low complexity" evidence="1">
    <location>
        <begin position="464"/>
        <end position="473"/>
    </location>
</feature>
<feature type="compositionally biased region" description="Low complexity" evidence="1">
    <location>
        <begin position="377"/>
        <end position="397"/>
    </location>
</feature>
<feature type="compositionally biased region" description="Low complexity" evidence="1">
    <location>
        <begin position="1"/>
        <end position="12"/>
    </location>
</feature>
<dbReference type="CDD" id="cd00201">
    <property type="entry name" value="WW"/>
    <property type="match status" value="1"/>
</dbReference>
<dbReference type="EMBL" id="ML170174">
    <property type="protein sequence ID" value="TDL22630.1"/>
    <property type="molecule type" value="Genomic_DNA"/>
</dbReference>
<dbReference type="InterPro" id="IPR038185">
    <property type="entry name" value="MyTH4_dom_sf"/>
</dbReference>
<feature type="region of interest" description="Disordered" evidence="1">
    <location>
        <begin position="331"/>
        <end position="637"/>
    </location>
</feature>
<feature type="domain" description="Rho-GAP" evidence="3">
    <location>
        <begin position="1009"/>
        <end position="1198"/>
    </location>
</feature>
<dbReference type="InterPro" id="IPR001202">
    <property type="entry name" value="WW_dom"/>
</dbReference>
<feature type="compositionally biased region" description="Low complexity" evidence="1">
    <location>
        <begin position="230"/>
        <end position="245"/>
    </location>
</feature>
<feature type="region of interest" description="Disordered" evidence="1">
    <location>
        <begin position="269"/>
        <end position="319"/>
    </location>
</feature>
<organism evidence="5 6">
    <name type="scientific">Rickenella mellea</name>
    <dbReference type="NCBI Taxonomy" id="50990"/>
    <lineage>
        <taxon>Eukaryota</taxon>
        <taxon>Fungi</taxon>
        <taxon>Dikarya</taxon>
        <taxon>Basidiomycota</taxon>
        <taxon>Agaricomycotina</taxon>
        <taxon>Agaricomycetes</taxon>
        <taxon>Hymenochaetales</taxon>
        <taxon>Rickenellaceae</taxon>
        <taxon>Rickenella</taxon>
    </lineage>
</organism>
<dbReference type="OrthoDB" id="437889at2759"/>
<dbReference type="InterPro" id="IPR036020">
    <property type="entry name" value="WW_dom_sf"/>
</dbReference>
<dbReference type="GO" id="GO:0005737">
    <property type="term" value="C:cytoplasm"/>
    <property type="evidence" value="ECO:0007669"/>
    <property type="project" value="TreeGrafter"/>
</dbReference>
<feature type="compositionally biased region" description="Polar residues" evidence="1">
    <location>
        <begin position="606"/>
        <end position="625"/>
    </location>
</feature>
<dbReference type="InterPro" id="IPR008936">
    <property type="entry name" value="Rho_GTPase_activation_prot"/>
</dbReference>
<feature type="region of interest" description="Disordered" evidence="1">
    <location>
        <begin position="1210"/>
        <end position="1230"/>
    </location>
</feature>
<dbReference type="SUPFAM" id="SSF51045">
    <property type="entry name" value="WW domain"/>
    <property type="match status" value="1"/>
</dbReference>
<feature type="compositionally biased region" description="Basic and acidic residues" evidence="1">
    <location>
        <begin position="733"/>
        <end position="761"/>
    </location>
</feature>
<evidence type="ECO:0000259" key="2">
    <source>
        <dbReference type="PROSITE" id="PS50020"/>
    </source>
</evidence>
<feature type="compositionally biased region" description="Polar residues" evidence="1">
    <location>
        <begin position="550"/>
        <end position="564"/>
    </location>
</feature>
<dbReference type="SMART" id="SM00139">
    <property type="entry name" value="MyTH4"/>
    <property type="match status" value="1"/>
</dbReference>
<dbReference type="Gene3D" id="2.20.70.10">
    <property type="match status" value="1"/>
</dbReference>
<evidence type="ECO:0008006" key="7">
    <source>
        <dbReference type="Google" id="ProtNLM"/>
    </source>
</evidence>
<name>A0A4Y7Q716_9AGAM</name>
<evidence type="ECO:0000256" key="1">
    <source>
        <dbReference type="SAM" id="MobiDB-lite"/>
    </source>
</evidence>
<feature type="compositionally biased region" description="Low complexity" evidence="1">
    <location>
        <begin position="269"/>
        <end position="281"/>
    </location>
</feature>
<keyword evidence="6" id="KW-1185">Reference proteome</keyword>
<reference evidence="5 6" key="1">
    <citation type="submission" date="2018-06" db="EMBL/GenBank/DDBJ databases">
        <title>A transcriptomic atlas of mushroom development highlights an independent origin of complex multicellularity.</title>
        <authorList>
            <consortium name="DOE Joint Genome Institute"/>
            <person name="Krizsan K."/>
            <person name="Almasi E."/>
            <person name="Merenyi Z."/>
            <person name="Sahu N."/>
            <person name="Viragh M."/>
            <person name="Koszo T."/>
            <person name="Mondo S."/>
            <person name="Kiss B."/>
            <person name="Balint B."/>
            <person name="Kues U."/>
            <person name="Barry K."/>
            <person name="Hegedus J.C."/>
            <person name="Henrissat B."/>
            <person name="Johnson J."/>
            <person name="Lipzen A."/>
            <person name="Ohm R."/>
            <person name="Nagy I."/>
            <person name="Pangilinan J."/>
            <person name="Yan J."/>
            <person name="Xiong Y."/>
            <person name="Grigoriev I.V."/>
            <person name="Hibbett D.S."/>
            <person name="Nagy L.G."/>
        </authorList>
    </citation>
    <scope>NUCLEOTIDE SEQUENCE [LARGE SCALE GENOMIC DNA]</scope>
    <source>
        <strain evidence="5 6">SZMC22713</strain>
    </source>
</reference>